<dbReference type="Gene3D" id="3.40.50.1000">
    <property type="entry name" value="HAD superfamily/HAD-like"/>
    <property type="match status" value="1"/>
</dbReference>
<organism evidence="5 6">
    <name type="scientific">Prunus persica</name>
    <name type="common">Peach</name>
    <name type="synonym">Amygdalus persica</name>
    <dbReference type="NCBI Taxonomy" id="3760"/>
    <lineage>
        <taxon>Eukaryota</taxon>
        <taxon>Viridiplantae</taxon>
        <taxon>Streptophyta</taxon>
        <taxon>Embryophyta</taxon>
        <taxon>Tracheophyta</taxon>
        <taxon>Spermatophyta</taxon>
        <taxon>Magnoliopsida</taxon>
        <taxon>eudicotyledons</taxon>
        <taxon>Gunneridae</taxon>
        <taxon>Pentapetalae</taxon>
        <taxon>rosids</taxon>
        <taxon>fabids</taxon>
        <taxon>Rosales</taxon>
        <taxon>Rosaceae</taxon>
        <taxon>Amygdaloideae</taxon>
        <taxon>Amygdaleae</taxon>
        <taxon>Prunus</taxon>
    </lineage>
</organism>
<dbReference type="AlphaFoldDB" id="A0A251QSJ2"/>
<dbReference type="Pfam" id="PF03767">
    <property type="entry name" value="Acid_phosphat_B"/>
    <property type="match status" value="1"/>
</dbReference>
<keyword evidence="2" id="KW-0325">Glycoprotein</keyword>
<dbReference type="OrthoDB" id="59415at2759"/>
<evidence type="ECO:0000256" key="4">
    <source>
        <dbReference type="SAM" id="SignalP"/>
    </source>
</evidence>
<comment type="function">
    <text evidence="3">May function as somatic storage protein during early seedling development.</text>
</comment>
<dbReference type="InterPro" id="IPR005519">
    <property type="entry name" value="Acid_phosphat_B-like"/>
</dbReference>
<feature type="signal peptide" evidence="4">
    <location>
        <begin position="1"/>
        <end position="21"/>
    </location>
</feature>
<gene>
    <name evidence="5" type="ORF">PRUPE_1G046900</name>
</gene>
<keyword evidence="1 4" id="KW-0732">Signal</keyword>
<dbReference type="eggNOG" id="ENOG502QRRR">
    <property type="taxonomic scope" value="Eukaryota"/>
</dbReference>
<dbReference type="InterPro" id="IPR010028">
    <property type="entry name" value="Acid_phosphatase_pln"/>
</dbReference>
<evidence type="ECO:0008006" key="7">
    <source>
        <dbReference type="Google" id="ProtNLM"/>
    </source>
</evidence>
<sequence length="257" mass="29314">MSRNKSVLLGCLSLIISVAVAGPEWNILSHRTKDGLSISLRNYCESWRMNVELHNIREFQVVPEECVGYIGKYVTSTQYKVDSERAIEEAIVYLSTSCNLEKDGKDAWIFDIDDTLLSTVPYYKKQHFGGEKLNLTSLEEWMSQGKAPALENSLKLFNEMKARGLQIILVSSRREHLRSATIDNLVDVGYYGWTSLILRGPDDELMGVQNYKTEVRKQLIGEGYRIWGIVGDQYSSIEGLPRAKRTFKLPNPLYYVS</sequence>
<accession>A0A251QSJ2</accession>
<dbReference type="InterPro" id="IPR036412">
    <property type="entry name" value="HAD-like_sf"/>
</dbReference>
<dbReference type="SUPFAM" id="SSF56784">
    <property type="entry name" value="HAD-like"/>
    <property type="match status" value="1"/>
</dbReference>
<name>A0A251QSJ2_PRUPE</name>
<evidence type="ECO:0000313" key="6">
    <source>
        <dbReference type="Proteomes" id="UP000006882"/>
    </source>
</evidence>
<evidence type="ECO:0000256" key="1">
    <source>
        <dbReference type="ARBA" id="ARBA00022729"/>
    </source>
</evidence>
<dbReference type="GO" id="GO:0045735">
    <property type="term" value="F:nutrient reservoir activity"/>
    <property type="evidence" value="ECO:0007669"/>
    <property type="project" value="UniProtKB-UniRule"/>
</dbReference>
<dbReference type="InterPro" id="IPR014403">
    <property type="entry name" value="APS1/VSP"/>
</dbReference>
<dbReference type="SMR" id="A0A251QSJ2"/>
<evidence type="ECO:0000256" key="3">
    <source>
        <dbReference type="PIRNR" id="PIRNR002674"/>
    </source>
</evidence>
<dbReference type="CDD" id="cd07535">
    <property type="entry name" value="HAD_VSP"/>
    <property type="match status" value="1"/>
</dbReference>
<keyword evidence="3" id="KW-0758">Storage protein</keyword>
<feature type="chain" id="PRO_5012354804" description="Acid phosphatase" evidence="4">
    <location>
        <begin position="22"/>
        <end position="257"/>
    </location>
</feature>
<dbReference type="Proteomes" id="UP000006882">
    <property type="component" value="Chromosome G1"/>
</dbReference>
<dbReference type="GO" id="GO:0003993">
    <property type="term" value="F:acid phosphatase activity"/>
    <property type="evidence" value="ECO:0007669"/>
    <property type="project" value="InterPro"/>
</dbReference>
<keyword evidence="6" id="KW-1185">Reference proteome</keyword>
<dbReference type="Gramene" id="ONI26801">
    <property type="protein sequence ID" value="ONI26801"/>
    <property type="gene ID" value="PRUPE_1G046900"/>
</dbReference>
<comment type="similarity">
    <text evidence="3">Belongs to the APS1/VSP family.</text>
</comment>
<dbReference type="InterPro" id="IPR023214">
    <property type="entry name" value="HAD_sf"/>
</dbReference>
<proteinExistence type="inferred from homology"/>
<dbReference type="PIRSF" id="PIRSF002674">
    <property type="entry name" value="VSP"/>
    <property type="match status" value="1"/>
</dbReference>
<dbReference type="EMBL" id="CM007651">
    <property type="protein sequence ID" value="ONI26801.1"/>
    <property type="molecule type" value="Genomic_DNA"/>
</dbReference>
<protein>
    <recommendedName>
        <fullName evidence="7">Acid phosphatase</fullName>
    </recommendedName>
</protein>
<dbReference type="PANTHER" id="PTHR31284:SF24">
    <property type="entry name" value="ACID PHOSPHATASE"/>
    <property type="match status" value="1"/>
</dbReference>
<dbReference type="NCBIfam" id="TIGR01675">
    <property type="entry name" value="plant-AP"/>
    <property type="match status" value="1"/>
</dbReference>
<evidence type="ECO:0000313" key="5">
    <source>
        <dbReference type="EMBL" id="ONI26801.1"/>
    </source>
</evidence>
<dbReference type="PANTHER" id="PTHR31284">
    <property type="entry name" value="ACID PHOSPHATASE-LIKE PROTEIN"/>
    <property type="match status" value="1"/>
</dbReference>
<dbReference type="STRING" id="3760.A0A251QSJ2"/>
<evidence type="ECO:0000256" key="2">
    <source>
        <dbReference type="ARBA" id="ARBA00023180"/>
    </source>
</evidence>
<reference evidence="5 6" key="1">
    <citation type="journal article" date="2013" name="Nat. Genet.">
        <title>The high-quality draft genome of peach (Prunus persica) identifies unique patterns of genetic diversity, domestication and genome evolution.</title>
        <authorList>
            <consortium name="International Peach Genome Initiative"/>
            <person name="Verde I."/>
            <person name="Abbott A.G."/>
            <person name="Scalabrin S."/>
            <person name="Jung S."/>
            <person name="Shu S."/>
            <person name="Marroni F."/>
            <person name="Zhebentyayeva T."/>
            <person name="Dettori M.T."/>
            <person name="Grimwood J."/>
            <person name="Cattonaro F."/>
            <person name="Zuccolo A."/>
            <person name="Rossini L."/>
            <person name="Jenkins J."/>
            <person name="Vendramin E."/>
            <person name="Meisel L.A."/>
            <person name="Decroocq V."/>
            <person name="Sosinski B."/>
            <person name="Prochnik S."/>
            <person name="Mitros T."/>
            <person name="Policriti A."/>
            <person name="Cipriani G."/>
            <person name="Dondini L."/>
            <person name="Ficklin S."/>
            <person name="Goodstein D.M."/>
            <person name="Xuan P."/>
            <person name="Del Fabbro C."/>
            <person name="Aramini V."/>
            <person name="Copetti D."/>
            <person name="Gonzalez S."/>
            <person name="Horner D.S."/>
            <person name="Falchi R."/>
            <person name="Lucas S."/>
            <person name="Mica E."/>
            <person name="Maldonado J."/>
            <person name="Lazzari B."/>
            <person name="Bielenberg D."/>
            <person name="Pirona R."/>
            <person name="Miculan M."/>
            <person name="Barakat A."/>
            <person name="Testolin R."/>
            <person name="Stella A."/>
            <person name="Tartarini S."/>
            <person name="Tonutti P."/>
            <person name="Arus P."/>
            <person name="Orellana A."/>
            <person name="Wells C."/>
            <person name="Main D."/>
            <person name="Vizzotto G."/>
            <person name="Silva H."/>
            <person name="Salamini F."/>
            <person name="Schmutz J."/>
            <person name="Morgante M."/>
            <person name="Rokhsar D.S."/>
        </authorList>
    </citation>
    <scope>NUCLEOTIDE SEQUENCE [LARGE SCALE GENOMIC DNA]</scope>
    <source>
        <strain evidence="6">cv. Nemared</strain>
    </source>
</reference>